<evidence type="ECO:0000313" key="2">
    <source>
        <dbReference type="Proteomes" id="UP000446658"/>
    </source>
</evidence>
<organism evidence="1 2">
    <name type="scientific">Paludibacterium denitrificans</name>
    <dbReference type="NCBI Taxonomy" id="2675226"/>
    <lineage>
        <taxon>Bacteria</taxon>
        <taxon>Pseudomonadati</taxon>
        <taxon>Pseudomonadota</taxon>
        <taxon>Betaproteobacteria</taxon>
        <taxon>Neisseriales</taxon>
        <taxon>Chromobacteriaceae</taxon>
        <taxon>Paludibacterium</taxon>
    </lineage>
</organism>
<dbReference type="RefSeq" id="WP_230370393.1">
    <property type="nucleotide sequence ID" value="NZ_WLYX01000001.1"/>
</dbReference>
<evidence type="ECO:0000313" key="1">
    <source>
        <dbReference type="EMBL" id="MTD33459.1"/>
    </source>
</evidence>
<name>A0A844GCT5_9NEIS</name>
<accession>A0A844GCT5</accession>
<sequence length="73" mass="8074">MPSSRLPVSSDSDEAIREWARQMGKANMPKAFVYLGDAPRPGQQLMAVIHYDRPGQPVERICKPITELPPGKG</sequence>
<protein>
    <submittedName>
        <fullName evidence="1">Uncharacterized protein</fullName>
    </submittedName>
</protein>
<dbReference type="Proteomes" id="UP000446658">
    <property type="component" value="Unassembled WGS sequence"/>
</dbReference>
<dbReference type="EMBL" id="WLYX01000001">
    <property type="protein sequence ID" value="MTD33459.1"/>
    <property type="molecule type" value="Genomic_DNA"/>
</dbReference>
<dbReference type="AlphaFoldDB" id="A0A844GCT5"/>
<gene>
    <name evidence="1" type="ORF">GKE73_11110</name>
</gene>
<proteinExistence type="predicted"/>
<comment type="caution">
    <text evidence="1">The sequence shown here is derived from an EMBL/GenBank/DDBJ whole genome shotgun (WGS) entry which is preliminary data.</text>
</comment>
<reference evidence="1 2" key="1">
    <citation type="submission" date="2019-11" db="EMBL/GenBank/DDBJ databases">
        <title>Draft genome sequence of Paludibacterium sp. dN18-1.</title>
        <authorList>
            <person name="Im W.-T."/>
        </authorList>
    </citation>
    <scope>NUCLEOTIDE SEQUENCE [LARGE SCALE GENOMIC DNA]</scope>
    <source>
        <strain evidence="2">dN 18-1</strain>
    </source>
</reference>
<keyword evidence="2" id="KW-1185">Reference proteome</keyword>